<proteinExistence type="predicted"/>
<dbReference type="Proteomes" id="UP001152797">
    <property type="component" value="Unassembled WGS sequence"/>
</dbReference>
<keyword evidence="4" id="KW-1185">Reference proteome</keyword>
<evidence type="ECO:0000313" key="3">
    <source>
        <dbReference type="EMBL" id="CAL4804052.1"/>
    </source>
</evidence>
<reference evidence="1" key="1">
    <citation type="submission" date="2022-10" db="EMBL/GenBank/DDBJ databases">
        <authorList>
            <person name="Chen Y."/>
            <person name="Dougan E. K."/>
            <person name="Chan C."/>
            <person name="Rhodes N."/>
            <person name="Thang M."/>
        </authorList>
    </citation>
    <scope>NUCLEOTIDE SEQUENCE</scope>
</reference>
<dbReference type="EMBL" id="CAMXCT010006600">
    <property type="protein sequence ID" value="CAI4016740.1"/>
    <property type="molecule type" value="Genomic_DNA"/>
</dbReference>
<dbReference type="Gene3D" id="2.130.10.10">
    <property type="entry name" value="YVTN repeat-like/Quinoprotein amine dehydrogenase"/>
    <property type="match status" value="1"/>
</dbReference>
<reference evidence="2" key="2">
    <citation type="submission" date="2024-04" db="EMBL/GenBank/DDBJ databases">
        <authorList>
            <person name="Chen Y."/>
            <person name="Shah S."/>
            <person name="Dougan E. K."/>
            <person name="Thang M."/>
            <person name="Chan C."/>
        </authorList>
    </citation>
    <scope>NUCLEOTIDE SEQUENCE [LARGE SCALE GENOMIC DNA]</scope>
</reference>
<gene>
    <name evidence="1" type="ORF">C1SCF055_LOCUS41445</name>
</gene>
<dbReference type="OrthoDB" id="418959at2759"/>
<evidence type="ECO:0000313" key="2">
    <source>
        <dbReference type="EMBL" id="CAL1170115.1"/>
    </source>
</evidence>
<organism evidence="1">
    <name type="scientific">Cladocopium goreaui</name>
    <dbReference type="NCBI Taxonomy" id="2562237"/>
    <lineage>
        <taxon>Eukaryota</taxon>
        <taxon>Sar</taxon>
        <taxon>Alveolata</taxon>
        <taxon>Dinophyceae</taxon>
        <taxon>Suessiales</taxon>
        <taxon>Symbiodiniaceae</taxon>
        <taxon>Cladocopium</taxon>
    </lineage>
</organism>
<evidence type="ECO:0000313" key="1">
    <source>
        <dbReference type="EMBL" id="CAI4016740.1"/>
    </source>
</evidence>
<dbReference type="EMBL" id="CAMXCT030006600">
    <property type="protein sequence ID" value="CAL4804052.1"/>
    <property type="molecule type" value="Genomic_DNA"/>
</dbReference>
<dbReference type="InterPro" id="IPR015943">
    <property type="entry name" value="WD40/YVTN_repeat-like_dom_sf"/>
</dbReference>
<sequence length="407" mass="43947">MDHIEFKVPAGCYTEASVKELRAFLSCTHRKIGEGSLPWRLAQRGLQLVLIIAEFLLAPRVVLYAGCEDGRIKLLELLEHIEEGSRVKEVRLVASPDAASKSGFWTIGCPQRVSGLAVGDNCLLAAMFSGSLRVFSLPSHNEQVNIHLKVLLPPQSPVIVNFMGLVASRRALYVVNLRQGEILHEVPLLFAARPCIVAEGQAVFVQCDEAIRVWKRSALLECASLSHGEDMQPQDFRNPHRQMLVGMAVLPGGRFLATACPDEIRGWAWPLDGAKEIAPHLLWTVSTTAVCEVTSLLWLPSLTGNAGRLAVFGECVGSLLAWELQLCTSFQEAPGSLTMSELSCPSAEAQSVPLSSSVLGGLAIWSEAGRFSFGLSGAASPLKAGQDAMISSLARCEPCAALPRLFP</sequence>
<accession>A0A9P1DW48</accession>
<dbReference type="SUPFAM" id="SSF50998">
    <property type="entry name" value="Quinoprotein alcohol dehydrogenase-like"/>
    <property type="match status" value="1"/>
</dbReference>
<name>A0A9P1DW48_9DINO</name>
<evidence type="ECO:0000313" key="4">
    <source>
        <dbReference type="Proteomes" id="UP001152797"/>
    </source>
</evidence>
<dbReference type="AlphaFoldDB" id="A0A9P1DW48"/>
<protein>
    <submittedName>
        <fullName evidence="3">Metallophosphoesterase MPPED2</fullName>
    </submittedName>
</protein>
<dbReference type="InterPro" id="IPR011047">
    <property type="entry name" value="Quinoprotein_ADH-like_sf"/>
</dbReference>
<comment type="caution">
    <text evidence="1">The sequence shown here is derived from an EMBL/GenBank/DDBJ whole genome shotgun (WGS) entry which is preliminary data.</text>
</comment>
<dbReference type="EMBL" id="CAMXCT020006600">
    <property type="protein sequence ID" value="CAL1170115.1"/>
    <property type="molecule type" value="Genomic_DNA"/>
</dbReference>